<feature type="disulfide bond" description="Interchain" evidence="21">
    <location>
        <position position="30"/>
    </location>
</feature>
<evidence type="ECO:0000256" key="23">
    <source>
        <dbReference type="PROSITE-ProRule" id="PRU00169"/>
    </source>
</evidence>
<evidence type="ECO:0000256" key="18">
    <source>
        <dbReference type="ARBA" id="ARBA00023170"/>
    </source>
</evidence>
<reference evidence="28 29" key="2">
    <citation type="journal article" date="2017" name="Nature">
        <title>The Apostasia genome and the evolution of orchids.</title>
        <authorList>
            <person name="Zhang G.Q."/>
            <person name="Liu K.W."/>
            <person name="Li Z."/>
            <person name="Lohaus R."/>
            <person name="Hsiao Y.Y."/>
            <person name="Niu S.C."/>
            <person name="Wang J.Y."/>
            <person name="Lin Y.C."/>
            <person name="Xu Q."/>
            <person name="Chen L.J."/>
            <person name="Yoshida K."/>
            <person name="Fujiwara S."/>
            <person name="Wang Z.W."/>
            <person name="Zhang Y.Q."/>
            <person name="Mitsuda N."/>
            <person name="Wang M."/>
            <person name="Liu G.H."/>
            <person name="Pecoraro L."/>
            <person name="Huang H.X."/>
            <person name="Xiao X.J."/>
            <person name="Lin M."/>
            <person name="Wu X.Y."/>
            <person name="Wu W.L."/>
            <person name="Chen Y.Y."/>
            <person name="Chang S.B."/>
            <person name="Sakamoto S."/>
            <person name="Ohme-Takagi M."/>
            <person name="Yagi M."/>
            <person name="Zeng S.J."/>
            <person name="Shen C.Y."/>
            <person name="Yeh C.M."/>
            <person name="Luo Y.B."/>
            <person name="Tsai W.C."/>
            <person name="Van de Peer Y."/>
            <person name="Liu Z.J."/>
        </authorList>
    </citation>
    <scope>NUCLEOTIDE SEQUENCE [LARGE SCALE GENOMIC DNA]</scope>
    <source>
        <tissue evidence="28">The whole plant</tissue>
    </source>
</reference>
<dbReference type="InterPro" id="IPR036890">
    <property type="entry name" value="HATPase_C_sf"/>
</dbReference>
<dbReference type="InterPro" id="IPR029016">
    <property type="entry name" value="GAF-like_dom_sf"/>
</dbReference>
<dbReference type="InterPro" id="IPR011006">
    <property type="entry name" value="CheY-like_superfamily"/>
</dbReference>
<feature type="chain" id="PRO_5014197536" description="Ethylene receptor" evidence="26">
    <location>
        <begin position="21"/>
        <end position="814"/>
    </location>
</feature>
<evidence type="ECO:0000256" key="7">
    <source>
        <dbReference type="ARBA" id="ARBA00022723"/>
    </source>
</evidence>
<dbReference type="PANTHER" id="PTHR24423:SF633">
    <property type="entry name" value="ETHYLENE RECEPTOR 2"/>
    <property type="match status" value="1"/>
</dbReference>
<keyword evidence="13 25" id="KW-1133">Transmembrane helix</keyword>
<keyword evidence="11 19" id="KW-0256">Endoplasmic reticulum</keyword>
<dbReference type="CDD" id="cd19933">
    <property type="entry name" value="REC_ETR-like"/>
    <property type="match status" value="1"/>
</dbReference>
<dbReference type="EMBL" id="KZ502113">
    <property type="protein sequence ID" value="PKU83428.1"/>
    <property type="molecule type" value="Genomic_DNA"/>
</dbReference>
<evidence type="ECO:0000256" key="25">
    <source>
        <dbReference type="SAM" id="Phobius"/>
    </source>
</evidence>
<feature type="domain" description="Response regulatory" evidence="27">
    <location>
        <begin position="693"/>
        <end position="811"/>
    </location>
</feature>
<dbReference type="Pfam" id="PF25487">
    <property type="entry name" value="ETR1_N"/>
    <property type="match status" value="1"/>
</dbReference>
<evidence type="ECO:0000256" key="11">
    <source>
        <dbReference type="ARBA" id="ARBA00022824"/>
    </source>
</evidence>
<evidence type="ECO:0000256" key="5">
    <source>
        <dbReference type="ARBA" id="ARBA00022679"/>
    </source>
</evidence>
<evidence type="ECO:0000256" key="9">
    <source>
        <dbReference type="ARBA" id="ARBA00022745"/>
    </source>
</evidence>
<keyword evidence="16 19" id="KW-0472">Membrane</keyword>
<evidence type="ECO:0000256" key="19">
    <source>
        <dbReference type="PIRNR" id="PIRNR026389"/>
    </source>
</evidence>
<keyword evidence="15 19" id="KW-0902">Two-component regulatory system</keyword>
<dbReference type="GO" id="GO:0004674">
    <property type="term" value="F:protein serine/threonine kinase activity"/>
    <property type="evidence" value="ECO:0007669"/>
    <property type="project" value="UniProtKB-ARBA"/>
</dbReference>
<keyword evidence="26" id="KW-0732">Signal</keyword>
<keyword evidence="7 19" id="KW-0479">Metal-binding</keyword>
<evidence type="ECO:0000256" key="14">
    <source>
        <dbReference type="ARBA" id="ARBA00023008"/>
    </source>
</evidence>
<dbReference type="PANTHER" id="PTHR24423">
    <property type="entry name" value="TWO-COMPONENT SENSOR HISTIDINE KINASE"/>
    <property type="match status" value="1"/>
</dbReference>
<feature type="cross-link" description="Glycyl lysine isopeptide (Lys-Gly) (interchain with G-Cter in ubiquitin)" evidence="22">
    <location>
        <position position="796"/>
    </location>
</feature>
<accession>A0A2I0X670</accession>
<evidence type="ECO:0000259" key="27">
    <source>
        <dbReference type="PROSITE" id="PS50110"/>
    </source>
</evidence>
<evidence type="ECO:0000256" key="2">
    <source>
        <dbReference type="ARBA" id="ARBA00004477"/>
    </source>
</evidence>
<comment type="similarity">
    <text evidence="3 19">Belongs to the ethylene receptor family.</text>
</comment>
<evidence type="ECO:0000256" key="17">
    <source>
        <dbReference type="ARBA" id="ARBA00023157"/>
    </source>
</evidence>
<dbReference type="Pfam" id="PF01590">
    <property type="entry name" value="GAF"/>
    <property type="match status" value="1"/>
</dbReference>
<dbReference type="CDD" id="cd00082">
    <property type="entry name" value="HisKA"/>
    <property type="match status" value="1"/>
</dbReference>
<evidence type="ECO:0000256" key="10">
    <source>
        <dbReference type="ARBA" id="ARBA00022777"/>
    </source>
</evidence>
<dbReference type="GO" id="GO:0005789">
    <property type="term" value="C:endoplasmic reticulum membrane"/>
    <property type="evidence" value="ECO:0007669"/>
    <property type="project" value="UniProtKB-SubCell"/>
</dbReference>
<evidence type="ECO:0000256" key="3">
    <source>
        <dbReference type="ARBA" id="ARBA00009842"/>
    </source>
</evidence>
<keyword evidence="18 19" id="KW-0675">Receptor</keyword>
<evidence type="ECO:0000256" key="15">
    <source>
        <dbReference type="ARBA" id="ARBA00023012"/>
    </source>
</evidence>
<sequence>MLRALCHGLLFMLLMLSASAIEIGYPRCNCDIDGFLSAEGILQCQKVSDFLIAAAYFSIPLELLYFATCSDLFPFKWIVFQFGAFIVLCGLTHLLNVFTYEPHSFLLMLSLTISKLFTALVSFATAITLLTLIPQLLRVKVRENFLRIKARELDREVVLMKRQEEASWHVRMLTQEIRKSLDRHTILYTTLVELSKTLGLQNCAVWMPDEGRKVMNLTHELRQRRYEQSIPLDDQDVVEVNESKGVRILRPNSLLALASSGLASSGGDPEPGPIAAIRMPMLKVSNFKGGTPELVQASYAILVLVLPRAESRIWSCHELEIIEVVADQVAVALSHAAVLEESQLMRDKLAEQNRDLLQEKQNALMASEARNSFQRVMSQGMRRPIHSILGLLSMMQQEKLSSEQKLIINTITKTSGVVSTLITDAMEISNIDSERLTLEMKSFHLHSMIKEAASVARCLCDCRGFGFGVQVDNAVPDRVVGDEKRIFHVILHVIDKLLSGYDDGFVSFQVHSSSEAQDSQDHEWIIWKSNFPGVSVKFEIGIRTPDCSDSSTSVPQAWRLNAEGYDMGLSFNMCKKLVQKEGGKNQGSNSLGKESMMYVCRNFINDEWQPKKKLLALEVAIPRSTFRFGHPALFAPLLMMHGDIWVIPNSNGFPRSIKLVLQFQQQPLTPISELGGSSGHQHSHSIPNFKGLRVLLADDDDVNRAVTRKLLEKLGCNVTSVSSGIQCISSLSNSDTLYQLVILDLHMPLMNGFEVAMRIRKLRSRSWPAIVALTASAEEHVWQRCLQAGMNGLIRKPIMLQPMGDELYRVLHNT</sequence>
<keyword evidence="6 25" id="KW-0812">Transmembrane</keyword>
<dbReference type="InterPro" id="IPR014525">
    <property type="entry name" value="ETR"/>
</dbReference>
<dbReference type="PIRSF" id="PIRSF026389">
    <property type="entry name" value="Ethyln_sen_HK"/>
    <property type="match status" value="1"/>
</dbReference>
<dbReference type="AlphaFoldDB" id="A0A2I0X670"/>
<keyword evidence="4 23" id="KW-0597">Phosphoprotein</keyword>
<feature type="modified residue" description="4-aspartylphosphate" evidence="23">
    <location>
        <position position="744"/>
    </location>
</feature>
<keyword evidence="29" id="KW-1185">Reference proteome</keyword>
<evidence type="ECO:0000256" key="8">
    <source>
        <dbReference type="ARBA" id="ARBA00022741"/>
    </source>
</evidence>
<name>A0A2I0X670_9ASPA</name>
<dbReference type="GO" id="GO:0010105">
    <property type="term" value="P:negative regulation of ethylene-activated signaling pathway"/>
    <property type="evidence" value="ECO:0007669"/>
    <property type="project" value="UniProtKB-ARBA"/>
</dbReference>
<keyword evidence="14 19" id="KW-0186">Copper</keyword>
<keyword evidence="9 19" id="KW-0936">Ethylene signaling pathway</keyword>
<dbReference type="Proteomes" id="UP000233837">
    <property type="component" value="Unassembled WGS sequence"/>
</dbReference>
<dbReference type="InterPro" id="IPR003018">
    <property type="entry name" value="GAF"/>
</dbReference>
<dbReference type="GO" id="GO:0000155">
    <property type="term" value="F:phosphorelay sensor kinase activity"/>
    <property type="evidence" value="ECO:0007669"/>
    <property type="project" value="InterPro"/>
</dbReference>
<dbReference type="Pfam" id="PF00512">
    <property type="entry name" value="HisKA"/>
    <property type="match status" value="1"/>
</dbReference>
<dbReference type="SMART" id="SM00065">
    <property type="entry name" value="GAF"/>
    <property type="match status" value="1"/>
</dbReference>
<keyword evidence="12 19" id="KW-0067">ATP-binding</keyword>
<evidence type="ECO:0000256" key="6">
    <source>
        <dbReference type="ARBA" id="ARBA00022692"/>
    </source>
</evidence>
<dbReference type="SUPFAM" id="SSF52172">
    <property type="entry name" value="CheY-like"/>
    <property type="match status" value="1"/>
</dbReference>
<comment type="function">
    <text evidence="19">May act early in the ethylene signal transduction pathway, possibly as an ethylene receptor, or as a regulator of the pathway.</text>
</comment>
<dbReference type="GO" id="GO:0038199">
    <property type="term" value="F:ethylene receptor activity"/>
    <property type="evidence" value="ECO:0007669"/>
    <property type="project" value="UniProtKB-UniRule"/>
</dbReference>
<proteinExistence type="inferred from homology"/>
<feature type="binding site" evidence="20">
    <location>
        <position position="93"/>
    </location>
    <ligand>
        <name>Cu cation</name>
        <dbReference type="ChEBI" id="CHEBI:23378"/>
    </ligand>
</feature>
<dbReference type="STRING" id="906689.A0A2I0X670"/>
<evidence type="ECO:0000256" key="20">
    <source>
        <dbReference type="PIRSR" id="PIRSR026389-2"/>
    </source>
</evidence>
<feature type="transmembrane region" description="Helical" evidence="25">
    <location>
        <begin position="116"/>
        <end position="137"/>
    </location>
</feature>
<dbReference type="SUPFAM" id="SSF55781">
    <property type="entry name" value="GAF domain-like"/>
    <property type="match status" value="1"/>
</dbReference>
<evidence type="ECO:0000256" key="1">
    <source>
        <dbReference type="ARBA" id="ARBA00000085"/>
    </source>
</evidence>
<dbReference type="GO" id="GO:0046872">
    <property type="term" value="F:metal ion binding"/>
    <property type="evidence" value="ECO:0007669"/>
    <property type="project" value="UniProtKB-UniRule"/>
</dbReference>
<keyword evidence="5 19" id="KW-0808">Transferase</keyword>
<dbReference type="InterPro" id="IPR058544">
    <property type="entry name" value="ETR1_N"/>
</dbReference>
<feature type="coiled-coil region" evidence="24">
    <location>
        <begin position="339"/>
        <end position="366"/>
    </location>
</feature>
<feature type="transmembrane region" description="Helical" evidence="25">
    <location>
        <begin position="75"/>
        <end position="96"/>
    </location>
</feature>
<reference evidence="28 29" key="1">
    <citation type="journal article" date="2016" name="Sci. Rep.">
        <title>The Dendrobium catenatum Lindl. genome sequence provides insights into polysaccharide synthase, floral development and adaptive evolution.</title>
        <authorList>
            <person name="Zhang G.Q."/>
            <person name="Xu Q."/>
            <person name="Bian C."/>
            <person name="Tsai W.C."/>
            <person name="Yeh C.M."/>
            <person name="Liu K.W."/>
            <person name="Yoshida K."/>
            <person name="Zhang L.S."/>
            <person name="Chang S.B."/>
            <person name="Chen F."/>
            <person name="Shi Y."/>
            <person name="Su Y.Y."/>
            <person name="Zhang Y.Q."/>
            <person name="Chen L.J."/>
            <person name="Yin Y."/>
            <person name="Lin M."/>
            <person name="Huang H."/>
            <person name="Deng H."/>
            <person name="Wang Z.W."/>
            <person name="Zhu S.L."/>
            <person name="Zhao X."/>
            <person name="Deng C."/>
            <person name="Niu S.C."/>
            <person name="Huang J."/>
            <person name="Wang M."/>
            <person name="Liu G.H."/>
            <person name="Yang H.J."/>
            <person name="Xiao X.J."/>
            <person name="Hsiao Y.Y."/>
            <person name="Wu W.L."/>
            <person name="Chen Y.Y."/>
            <person name="Mitsuda N."/>
            <person name="Ohme-Takagi M."/>
            <person name="Luo Y.B."/>
            <person name="Van de Peer Y."/>
            <person name="Liu Z.J."/>
        </authorList>
    </citation>
    <scope>NUCLEOTIDE SEQUENCE [LARGE SCALE GENOMIC DNA]</scope>
    <source>
        <tissue evidence="28">The whole plant</tissue>
    </source>
</reference>
<evidence type="ECO:0000256" key="4">
    <source>
        <dbReference type="ARBA" id="ARBA00022553"/>
    </source>
</evidence>
<feature type="transmembrane region" description="Helical" evidence="25">
    <location>
        <begin position="50"/>
        <end position="68"/>
    </location>
</feature>
<dbReference type="Pfam" id="PF00072">
    <property type="entry name" value="Response_reg"/>
    <property type="match status" value="1"/>
</dbReference>
<comment type="subcellular location">
    <subcellularLocation>
        <location evidence="2">Endoplasmic reticulum membrane</location>
        <topology evidence="2">Multi-pass membrane protein</topology>
    </subcellularLocation>
</comment>
<keyword evidence="24" id="KW-0175">Coiled coil</keyword>
<keyword evidence="10 19" id="KW-0418">Kinase</keyword>
<evidence type="ECO:0000256" key="21">
    <source>
        <dbReference type="PIRSR" id="PIRSR026389-3"/>
    </source>
</evidence>
<feature type="signal peptide" evidence="26">
    <location>
        <begin position="1"/>
        <end position="20"/>
    </location>
</feature>
<evidence type="ECO:0000256" key="13">
    <source>
        <dbReference type="ARBA" id="ARBA00022989"/>
    </source>
</evidence>
<dbReference type="Gene3D" id="3.30.450.40">
    <property type="match status" value="1"/>
</dbReference>
<dbReference type="InterPro" id="IPR036097">
    <property type="entry name" value="HisK_dim/P_sf"/>
</dbReference>
<gene>
    <name evidence="28" type="primary">EIN4</name>
    <name evidence="28" type="ORF">MA16_Dca016537</name>
</gene>
<dbReference type="SMART" id="SM00388">
    <property type="entry name" value="HisKA"/>
    <property type="match status" value="1"/>
</dbReference>
<dbReference type="FunFam" id="1.10.287.130:FF:000087">
    <property type="entry name" value="Ethylene receptor 4"/>
    <property type="match status" value="1"/>
</dbReference>
<evidence type="ECO:0000256" key="24">
    <source>
        <dbReference type="SAM" id="Coils"/>
    </source>
</evidence>
<feature type="disulfide bond" description="Interchain" evidence="21">
    <location>
        <position position="28"/>
    </location>
</feature>
<dbReference type="InterPro" id="IPR001789">
    <property type="entry name" value="Sig_transdc_resp-reg_receiver"/>
</dbReference>
<dbReference type="FunFam" id="3.40.50.2300:FF:000240">
    <property type="entry name" value="Ethylene receptor"/>
    <property type="match status" value="1"/>
</dbReference>
<dbReference type="Gene3D" id="3.30.565.10">
    <property type="entry name" value="Histidine kinase-like ATPase, C-terminal domain"/>
    <property type="match status" value="1"/>
</dbReference>
<evidence type="ECO:0000256" key="22">
    <source>
        <dbReference type="PIRSR" id="PIRSR026389-4"/>
    </source>
</evidence>
<evidence type="ECO:0000256" key="16">
    <source>
        <dbReference type="ARBA" id="ARBA00023136"/>
    </source>
</evidence>
<dbReference type="Gene3D" id="3.40.50.2300">
    <property type="match status" value="1"/>
</dbReference>
<dbReference type="PROSITE" id="PS50110">
    <property type="entry name" value="RESPONSE_REGULATORY"/>
    <property type="match status" value="1"/>
</dbReference>
<comment type="catalytic activity">
    <reaction evidence="1">
        <text>ATP + protein L-histidine = ADP + protein N-phospho-L-histidine.</text>
        <dbReference type="EC" id="2.7.13.3"/>
    </reaction>
</comment>
<evidence type="ECO:0000313" key="28">
    <source>
        <dbReference type="EMBL" id="PKU83428.1"/>
    </source>
</evidence>
<dbReference type="SUPFAM" id="SSF47384">
    <property type="entry name" value="Homodimeric domain of signal transducing histidine kinase"/>
    <property type="match status" value="1"/>
</dbReference>
<dbReference type="GO" id="GO:0005524">
    <property type="term" value="F:ATP binding"/>
    <property type="evidence" value="ECO:0007669"/>
    <property type="project" value="UniProtKB-UniRule"/>
</dbReference>
<protein>
    <recommendedName>
        <fullName evidence="19">Ethylene receptor</fullName>
    </recommendedName>
</protein>
<dbReference type="InterPro" id="IPR003661">
    <property type="entry name" value="HisK_dim/P_dom"/>
</dbReference>
<keyword evidence="8 19" id="KW-0547">Nucleotide-binding</keyword>
<evidence type="ECO:0000313" key="29">
    <source>
        <dbReference type="Proteomes" id="UP000233837"/>
    </source>
</evidence>
<feature type="binding site" evidence="20">
    <location>
        <position position="89"/>
    </location>
    <ligand>
        <name>Cu cation</name>
        <dbReference type="ChEBI" id="CHEBI:23378"/>
    </ligand>
</feature>
<evidence type="ECO:0000256" key="26">
    <source>
        <dbReference type="SAM" id="SignalP"/>
    </source>
</evidence>
<comment type="cofactor">
    <cofactor evidence="20">
        <name>Cu cation</name>
        <dbReference type="ChEBI" id="CHEBI:23378"/>
    </cofactor>
    <text evidence="20">Binds 1 copper ion per dimer.</text>
</comment>
<dbReference type="Gene3D" id="1.10.287.130">
    <property type="match status" value="1"/>
</dbReference>
<evidence type="ECO:0000256" key="12">
    <source>
        <dbReference type="ARBA" id="ARBA00022840"/>
    </source>
</evidence>
<dbReference type="SMART" id="SM00448">
    <property type="entry name" value="REC"/>
    <property type="match status" value="1"/>
</dbReference>
<organism evidence="28 29">
    <name type="scientific">Dendrobium catenatum</name>
    <dbReference type="NCBI Taxonomy" id="906689"/>
    <lineage>
        <taxon>Eukaryota</taxon>
        <taxon>Viridiplantae</taxon>
        <taxon>Streptophyta</taxon>
        <taxon>Embryophyta</taxon>
        <taxon>Tracheophyta</taxon>
        <taxon>Spermatophyta</taxon>
        <taxon>Magnoliopsida</taxon>
        <taxon>Liliopsida</taxon>
        <taxon>Asparagales</taxon>
        <taxon>Orchidaceae</taxon>
        <taxon>Epidendroideae</taxon>
        <taxon>Malaxideae</taxon>
        <taxon>Dendrobiinae</taxon>
        <taxon>Dendrobium</taxon>
    </lineage>
</organism>
<keyword evidence="17 21" id="KW-1015">Disulfide bond</keyword>
<dbReference type="GO" id="GO:0051740">
    <property type="term" value="F:ethylene binding"/>
    <property type="evidence" value="ECO:0007669"/>
    <property type="project" value="UniProtKB-UniRule"/>
</dbReference>